<dbReference type="Proteomes" id="UP000515518">
    <property type="component" value="Chromosome"/>
</dbReference>
<evidence type="ECO:0000256" key="1">
    <source>
        <dbReference type="ARBA" id="ARBA00022612"/>
    </source>
</evidence>
<dbReference type="NCBIfam" id="TIGR01760">
    <property type="entry name" value="tape_meas_TP901"/>
    <property type="match status" value="1"/>
</dbReference>
<gene>
    <name evidence="3" type="ORF">HB770_19935</name>
</gene>
<keyword evidence="2" id="KW-0812">Transmembrane</keyword>
<feature type="transmembrane region" description="Helical" evidence="2">
    <location>
        <begin position="127"/>
        <end position="154"/>
    </location>
</feature>
<name>A0A7G6RKV2_RHILV</name>
<reference evidence="4" key="1">
    <citation type="journal article" date="2020" name="Mol. Plant Microbe">
        <title>Rhizobial microsymbionts of the narrowly endemic Oxytropis species growing in Kamchatka are characterized by significant genetic diversity and possess a set of genes that are associated with T3SS and T6SS secretion systems and can affect the development of symbiosis.</title>
        <authorList>
            <person name="Safronova V."/>
            <person name="Guro P."/>
            <person name="Sazanova A."/>
            <person name="Kuznetsova I."/>
            <person name="Belimov A."/>
            <person name="Yakubov V."/>
            <person name="Chirak E."/>
            <person name="Afonin A."/>
            <person name="Gogolev Y."/>
            <person name="Andronov E."/>
            <person name="Tikhonovich I."/>
        </authorList>
    </citation>
    <scope>NUCLEOTIDE SEQUENCE [LARGE SCALE GENOMIC DNA]</scope>
    <source>
        <strain evidence="4">RCAM0610</strain>
    </source>
</reference>
<protein>
    <submittedName>
        <fullName evidence="3">Phage tail tape measure protein</fullName>
    </submittedName>
</protein>
<keyword evidence="2" id="KW-0472">Membrane</keyword>
<keyword evidence="1" id="KW-1188">Viral release from host cell</keyword>
<dbReference type="PANTHER" id="PTHR37813">
    <property type="entry name" value="FELS-2 PROPHAGE PROTEIN"/>
    <property type="match status" value="1"/>
</dbReference>
<feature type="transmembrane region" description="Helical" evidence="2">
    <location>
        <begin position="160"/>
        <end position="179"/>
    </location>
</feature>
<organism evidence="3 4">
    <name type="scientific">Rhizobium leguminosarum bv. viciae</name>
    <dbReference type="NCBI Taxonomy" id="387"/>
    <lineage>
        <taxon>Bacteria</taxon>
        <taxon>Pseudomonadati</taxon>
        <taxon>Pseudomonadota</taxon>
        <taxon>Alphaproteobacteria</taxon>
        <taxon>Hyphomicrobiales</taxon>
        <taxon>Rhizobiaceae</taxon>
        <taxon>Rhizobium/Agrobacterium group</taxon>
        <taxon>Rhizobium</taxon>
    </lineage>
</organism>
<dbReference type="EMBL" id="CP050549">
    <property type="protein sequence ID" value="QND42884.1"/>
    <property type="molecule type" value="Genomic_DNA"/>
</dbReference>
<accession>A0A7G6RKV2</accession>
<dbReference type="PANTHER" id="PTHR37813:SF1">
    <property type="entry name" value="FELS-2 PROPHAGE PROTEIN"/>
    <property type="match status" value="1"/>
</dbReference>
<dbReference type="InterPro" id="IPR010090">
    <property type="entry name" value="Phage_tape_meas"/>
</dbReference>
<dbReference type="AlphaFoldDB" id="A0A7G6RKV2"/>
<evidence type="ECO:0000313" key="3">
    <source>
        <dbReference type="EMBL" id="QND42884.1"/>
    </source>
</evidence>
<sequence length="228" mass="23048">MLRFSASIENLKISIGNSLVPALNGLLDTISPILADVERWTSANPELAASAVKVAAAIVAFKVAATSLRYVGLIGRGGLLSAVALGFNTIGRAAIGATTAVREAVGLQRALGAMSGMKMTGLQTVATALRAMVLAVPGVSAIAGALSAVGAALATITAPVWLAIGAAVAVVAAAGAMLWKYWDRISSVVGGVAKRIGEELQPAFDRLKPALDLIRPVISGIGDAFSYA</sequence>
<evidence type="ECO:0000313" key="4">
    <source>
        <dbReference type="Proteomes" id="UP000515518"/>
    </source>
</evidence>
<proteinExistence type="predicted"/>
<keyword evidence="2" id="KW-1133">Transmembrane helix</keyword>
<evidence type="ECO:0000256" key="2">
    <source>
        <dbReference type="SAM" id="Phobius"/>
    </source>
</evidence>